<sequence>MSASGQNADRSEKSQPGWAGKTGSPRVAILRPLPSSQTPPPSPPLGIYVTPPCLCFLSFLSWSRKLYLKHHPRKKGILGQYEQPSRVLIANECGAPPSGEYQVCSPQFPVLTRGRNALSGLRIPPIGSALLDPDVFALRESWRICWTLTVGGELVRSMASYFDRGHQLLIPTLNMNSYGNNGYSNGMNDSRMNSGMNGGMNGNMNGGMGGGMGGGMNNGMSNGMGGMGGNRNGYGGDNGGMNSGYGNGGGRDNYNNGGSYGSSSMNGGSHGHSSHGSYDNHDSRSSRPSHRRRSSSRSSRSSSRSSHSRKRRDSDKNSGSSGFFGFGGSSDDKKDKKEKTFKDKISDSIIDSAAKMAKDKW</sequence>
<organism evidence="2">
    <name type="scientific">Pyricularia oryzae (strain Y34)</name>
    <name type="common">Rice blast fungus</name>
    <name type="synonym">Magnaporthe oryzae</name>
    <dbReference type="NCBI Taxonomy" id="1143189"/>
    <lineage>
        <taxon>Eukaryota</taxon>
        <taxon>Fungi</taxon>
        <taxon>Dikarya</taxon>
        <taxon>Ascomycota</taxon>
        <taxon>Pezizomycotina</taxon>
        <taxon>Sordariomycetes</taxon>
        <taxon>Sordariomycetidae</taxon>
        <taxon>Magnaporthales</taxon>
        <taxon>Pyriculariaceae</taxon>
        <taxon>Pyricularia</taxon>
    </lineage>
</organism>
<dbReference type="Proteomes" id="UP000011086">
    <property type="component" value="Unassembled WGS sequence"/>
</dbReference>
<proteinExistence type="predicted"/>
<feature type="region of interest" description="Disordered" evidence="1">
    <location>
        <begin position="256"/>
        <end position="361"/>
    </location>
</feature>
<feature type="region of interest" description="Disordered" evidence="1">
    <location>
        <begin position="1"/>
        <end position="40"/>
    </location>
</feature>
<gene>
    <name evidence="2" type="ORF">OOU_Y34scaffold01169g2</name>
</gene>
<accession>A0AA97PF86</accession>
<evidence type="ECO:0000256" key="1">
    <source>
        <dbReference type="SAM" id="MobiDB-lite"/>
    </source>
</evidence>
<dbReference type="EMBL" id="JH793528">
    <property type="protein sequence ID" value="ELQ32404.1"/>
    <property type="molecule type" value="Genomic_DNA"/>
</dbReference>
<protein>
    <submittedName>
        <fullName evidence="2">Uncharacterized protein</fullName>
    </submittedName>
</protein>
<feature type="compositionally biased region" description="Low complexity" evidence="1">
    <location>
        <begin position="296"/>
        <end position="305"/>
    </location>
</feature>
<name>A0AA97PF86_PYRO3</name>
<dbReference type="AlphaFoldDB" id="A0AA97PF86"/>
<evidence type="ECO:0000313" key="2">
    <source>
        <dbReference type="EMBL" id="ELQ32404.1"/>
    </source>
</evidence>
<feature type="compositionally biased region" description="Basic and acidic residues" evidence="1">
    <location>
        <begin position="330"/>
        <end position="346"/>
    </location>
</feature>
<feature type="compositionally biased region" description="Low complexity" evidence="1">
    <location>
        <begin position="256"/>
        <end position="267"/>
    </location>
</feature>
<reference evidence="2" key="1">
    <citation type="journal article" date="2012" name="PLoS Genet.">
        <title>Comparative analysis of the genomes of two field isolates of the rice blast fungus Magnaporthe oryzae.</title>
        <authorList>
            <person name="Xue M."/>
            <person name="Yang J."/>
            <person name="Li Z."/>
            <person name="Hu S."/>
            <person name="Yao N."/>
            <person name="Dean R.A."/>
            <person name="Zhao W."/>
            <person name="Shen M."/>
            <person name="Zhang H."/>
            <person name="Li C."/>
            <person name="Liu L."/>
            <person name="Cao L."/>
            <person name="Xu X."/>
            <person name="Xing Y."/>
            <person name="Hsiang T."/>
            <person name="Zhang Z."/>
            <person name="Xu J.R."/>
            <person name="Peng Y.L."/>
        </authorList>
    </citation>
    <scope>NUCLEOTIDE SEQUENCE</scope>
    <source>
        <strain evidence="2">Y34</strain>
    </source>
</reference>